<keyword evidence="3" id="KW-0547">Nucleotide-binding</keyword>
<feature type="region of interest" description="Disordered" evidence="5">
    <location>
        <begin position="397"/>
        <end position="425"/>
    </location>
</feature>
<dbReference type="PANTHER" id="PTHR47968">
    <property type="entry name" value="CENTROMERE PROTEIN E"/>
    <property type="match status" value="1"/>
</dbReference>
<feature type="domain" description="Kinesin motor" evidence="6">
    <location>
        <begin position="7"/>
        <end position="347"/>
    </location>
</feature>
<dbReference type="InParanoid" id="G0QIW0"/>
<dbReference type="GeneID" id="14911098"/>
<dbReference type="InterPro" id="IPR001752">
    <property type="entry name" value="Kinesin_motor_dom"/>
</dbReference>
<dbReference type="GO" id="GO:0005524">
    <property type="term" value="F:ATP binding"/>
    <property type="evidence" value="ECO:0007669"/>
    <property type="project" value="UniProtKB-UniRule"/>
</dbReference>
<sequence length="463" mass="54042">MTSQNSNFCVCVRIKPTTCPSFYTNGHQEDCKYISVGPQQSILLMQPNSTCGNKVFMYDRVFDSQTKTLQIFQEIVKPILNESLLNGFSQTILVYGMTGSGKTYTMFGNNFENKKEEEIAFEGGVVQESVRFIIEKSPENKIKAKMSYLEIYNEQIRDLLSQNEQSNNNLNILEDLQKGVYCPQLIEKDIHNLQEIQSYIFQGNKKRTMASTKMNEFSSRSHAIIQLQLEIEKDMSSNKGFKNYFSPKLYLVDLAGSEKAFENKGNRLKEGSNINKSLLSLGNCINILAEGNKKLHIPYRDSKLTRLLKESLGGNAKTLIIACITPAFKYIEETINTLKYAQRAKNIKKEVYENIKQIYEENIQVQQQQFLAEQQEINKKLFEQFLYLKEQEQENFELQNEKNKKQQEEEELEKKTKKNNQQKNKIIHMKKNNIINLIIRRIINRKWIFINKIKRINKHKIIQ</sequence>
<evidence type="ECO:0000256" key="3">
    <source>
        <dbReference type="PROSITE-ProRule" id="PRU00283"/>
    </source>
</evidence>
<dbReference type="OMA" id="LARGNQF"/>
<dbReference type="Gene3D" id="3.40.850.10">
    <property type="entry name" value="Kinesin motor domain"/>
    <property type="match status" value="1"/>
</dbReference>
<dbReference type="STRING" id="857967.G0QIW0"/>
<evidence type="ECO:0000256" key="4">
    <source>
        <dbReference type="SAM" id="Coils"/>
    </source>
</evidence>
<dbReference type="Pfam" id="PF00225">
    <property type="entry name" value="Kinesin"/>
    <property type="match status" value="1"/>
</dbReference>
<protein>
    <submittedName>
        <fullName evidence="7">Kinesin family protein, putative</fullName>
        <ecNumber evidence="7">2.7.7.7</ecNumber>
    </submittedName>
</protein>
<feature type="coiled-coil region" evidence="4">
    <location>
        <begin position="149"/>
        <end position="176"/>
    </location>
</feature>
<dbReference type="EMBL" id="GL983042">
    <property type="protein sequence ID" value="EGR34845.1"/>
    <property type="molecule type" value="Genomic_DNA"/>
</dbReference>
<keyword evidence="3" id="KW-0067">ATP-binding</keyword>
<dbReference type="InterPro" id="IPR027417">
    <property type="entry name" value="P-loop_NTPase"/>
</dbReference>
<dbReference type="PANTHER" id="PTHR47968:SF75">
    <property type="entry name" value="CENTROMERE-ASSOCIATED PROTEIN E"/>
    <property type="match status" value="1"/>
</dbReference>
<feature type="compositionally biased region" description="Basic residues" evidence="5">
    <location>
        <begin position="415"/>
        <end position="425"/>
    </location>
</feature>
<dbReference type="AlphaFoldDB" id="G0QIW0"/>
<evidence type="ECO:0000256" key="2">
    <source>
        <dbReference type="ARBA" id="ARBA00023175"/>
    </source>
</evidence>
<accession>G0QIW0</accession>
<dbReference type="eggNOG" id="KOG0242">
    <property type="taxonomic scope" value="Eukaryota"/>
</dbReference>
<evidence type="ECO:0000313" key="8">
    <source>
        <dbReference type="Proteomes" id="UP000008983"/>
    </source>
</evidence>
<dbReference type="GO" id="GO:0003777">
    <property type="term" value="F:microtubule motor activity"/>
    <property type="evidence" value="ECO:0007669"/>
    <property type="project" value="InterPro"/>
</dbReference>
<keyword evidence="1 4" id="KW-0175">Coiled coil</keyword>
<dbReference type="SUPFAM" id="SSF52540">
    <property type="entry name" value="P-loop containing nucleoside triphosphate hydrolases"/>
    <property type="match status" value="1"/>
</dbReference>
<evidence type="ECO:0000259" key="6">
    <source>
        <dbReference type="PROSITE" id="PS50067"/>
    </source>
</evidence>
<dbReference type="Proteomes" id="UP000008983">
    <property type="component" value="Unassembled WGS sequence"/>
</dbReference>
<dbReference type="RefSeq" id="XP_004040149.1">
    <property type="nucleotide sequence ID" value="XM_004040101.1"/>
</dbReference>
<keyword evidence="8" id="KW-1185">Reference proteome</keyword>
<keyword evidence="7" id="KW-0548">Nucleotidyltransferase</keyword>
<dbReference type="OrthoDB" id="3176171at2759"/>
<gene>
    <name evidence="7" type="ORF">IMG5_000730</name>
</gene>
<evidence type="ECO:0000256" key="1">
    <source>
        <dbReference type="ARBA" id="ARBA00023054"/>
    </source>
</evidence>
<proteinExistence type="inferred from homology"/>
<evidence type="ECO:0000313" key="7">
    <source>
        <dbReference type="EMBL" id="EGR34845.1"/>
    </source>
</evidence>
<comment type="similarity">
    <text evidence="3">Belongs to the TRAFAC class myosin-kinesin ATPase superfamily. Kinesin family.</text>
</comment>
<reference evidence="7 8" key="1">
    <citation type="submission" date="2011-07" db="EMBL/GenBank/DDBJ databases">
        <authorList>
            <person name="Coyne R."/>
            <person name="Brami D."/>
            <person name="Johnson J."/>
            <person name="Hostetler J."/>
            <person name="Hannick L."/>
            <person name="Clark T."/>
            <person name="Cassidy-Hanley D."/>
            <person name="Inman J."/>
        </authorList>
    </citation>
    <scope>NUCLEOTIDE SEQUENCE [LARGE SCALE GENOMIC DNA]</scope>
    <source>
        <strain evidence="7 8">G5</strain>
    </source>
</reference>
<dbReference type="SMART" id="SM00129">
    <property type="entry name" value="KISc"/>
    <property type="match status" value="1"/>
</dbReference>
<dbReference type="EC" id="2.7.7.7" evidence="7"/>
<dbReference type="GO" id="GO:0008017">
    <property type="term" value="F:microtubule binding"/>
    <property type="evidence" value="ECO:0007669"/>
    <property type="project" value="InterPro"/>
</dbReference>
<dbReference type="GO" id="GO:0003887">
    <property type="term" value="F:DNA-directed DNA polymerase activity"/>
    <property type="evidence" value="ECO:0007669"/>
    <property type="project" value="UniProtKB-EC"/>
</dbReference>
<feature type="binding site" evidence="3">
    <location>
        <begin position="96"/>
        <end position="103"/>
    </location>
    <ligand>
        <name>ATP</name>
        <dbReference type="ChEBI" id="CHEBI:30616"/>
    </ligand>
</feature>
<name>G0QIW0_ICHMU</name>
<dbReference type="GO" id="GO:0007018">
    <property type="term" value="P:microtubule-based movement"/>
    <property type="evidence" value="ECO:0007669"/>
    <property type="project" value="InterPro"/>
</dbReference>
<dbReference type="PRINTS" id="PR00380">
    <property type="entry name" value="KINESINHEAVY"/>
</dbReference>
<keyword evidence="7" id="KW-0808">Transferase</keyword>
<dbReference type="InterPro" id="IPR027640">
    <property type="entry name" value="Kinesin-like_fam"/>
</dbReference>
<organism evidence="7 8">
    <name type="scientific">Ichthyophthirius multifiliis</name>
    <name type="common">White spot disease agent</name>
    <name type="synonym">Ich</name>
    <dbReference type="NCBI Taxonomy" id="5932"/>
    <lineage>
        <taxon>Eukaryota</taxon>
        <taxon>Sar</taxon>
        <taxon>Alveolata</taxon>
        <taxon>Ciliophora</taxon>
        <taxon>Intramacronucleata</taxon>
        <taxon>Oligohymenophorea</taxon>
        <taxon>Hymenostomatida</taxon>
        <taxon>Ophryoglenina</taxon>
        <taxon>Ichthyophthirius</taxon>
    </lineage>
</organism>
<dbReference type="InterPro" id="IPR036961">
    <property type="entry name" value="Kinesin_motor_dom_sf"/>
</dbReference>
<dbReference type="PROSITE" id="PS50067">
    <property type="entry name" value="KINESIN_MOTOR_2"/>
    <property type="match status" value="1"/>
</dbReference>
<keyword evidence="2 3" id="KW-0505">Motor protein</keyword>
<evidence type="ECO:0000256" key="5">
    <source>
        <dbReference type="SAM" id="MobiDB-lite"/>
    </source>
</evidence>
<dbReference type="CDD" id="cd00106">
    <property type="entry name" value="KISc"/>
    <property type="match status" value="1"/>
</dbReference>